<dbReference type="InterPro" id="IPR011990">
    <property type="entry name" value="TPR-like_helical_dom_sf"/>
</dbReference>
<organism evidence="1 2">
    <name type="scientific">Desulfarculus baarsii (strain ATCC 33931 / DSM 2075 / LMG 7858 / VKM B-1802 / 2st14)</name>
    <dbReference type="NCBI Taxonomy" id="644282"/>
    <lineage>
        <taxon>Bacteria</taxon>
        <taxon>Pseudomonadati</taxon>
        <taxon>Thermodesulfobacteriota</taxon>
        <taxon>Desulfarculia</taxon>
        <taxon>Desulfarculales</taxon>
        <taxon>Desulfarculaceae</taxon>
        <taxon>Desulfarculus</taxon>
    </lineage>
</organism>
<dbReference type="Pfam" id="PF13424">
    <property type="entry name" value="TPR_12"/>
    <property type="match status" value="1"/>
</dbReference>
<name>E1QMD7_DESB2</name>
<accession>E1QMD7</accession>
<protein>
    <submittedName>
        <fullName evidence="1">TPR repeat-containing protein</fullName>
    </submittedName>
</protein>
<evidence type="ECO:0000313" key="1">
    <source>
        <dbReference type="EMBL" id="ADK86180.1"/>
    </source>
</evidence>
<dbReference type="EMBL" id="CP002085">
    <property type="protein sequence ID" value="ADK86180.1"/>
    <property type="molecule type" value="Genomic_DNA"/>
</dbReference>
<sequence length="99" mass="10804">MCRAKRIINLHRSGMAACQSGDLDGALGKLKQALEEVRQIGLECYQVKIMNNLGIVLELKGDCRAAREHYRAAHGMARGKLGPNSRLCQVVGTNLARVS</sequence>
<dbReference type="HOGENOM" id="CLU_166682_0_0_7"/>
<dbReference type="KEGG" id="dbr:Deba_2826"/>
<dbReference type="OrthoDB" id="5461261at2"/>
<reference evidence="1 2" key="1">
    <citation type="journal article" date="2010" name="Stand. Genomic Sci.">
        <title>Complete genome sequence of Desulfarculus baarsii type strain (2st14).</title>
        <authorList>
            <person name="Sun H."/>
            <person name="Spring S."/>
            <person name="Lapidus A."/>
            <person name="Davenport K."/>
            <person name="Del Rio T.G."/>
            <person name="Tice H."/>
            <person name="Nolan M."/>
            <person name="Copeland A."/>
            <person name="Cheng J.F."/>
            <person name="Lucas S."/>
            <person name="Tapia R."/>
            <person name="Goodwin L."/>
            <person name="Pitluck S."/>
            <person name="Ivanova N."/>
            <person name="Pagani I."/>
            <person name="Mavromatis K."/>
            <person name="Ovchinnikova G."/>
            <person name="Pati A."/>
            <person name="Chen A."/>
            <person name="Palaniappan K."/>
            <person name="Hauser L."/>
            <person name="Chang Y.J."/>
            <person name="Jeffries C.D."/>
            <person name="Detter J.C."/>
            <person name="Han C."/>
            <person name="Rohde M."/>
            <person name="Brambilla E."/>
            <person name="Goker M."/>
            <person name="Woyke T."/>
            <person name="Bristow J."/>
            <person name="Eisen J.A."/>
            <person name="Markowitz V."/>
            <person name="Hugenholtz P."/>
            <person name="Kyrpides N.C."/>
            <person name="Klenk H.P."/>
            <person name="Land M."/>
        </authorList>
    </citation>
    <scope>NUCLEOTIDE SEQUENCE [LARGE SCALE GENOMIC DNA]</scope>
    <source>
        <strain evidence="2">ATCC 33931 / DSM 2075 / LMG 7858 / VKM B-1802 / 2st14</strain>
    </source>
</reference>
<dbReference type="RefSeq" id="WP_013259619.1">
    <property type="nucleotide sequence ID" value="NC_014365.1"/>
</dbReference>
<dbReference type="Proteomes" id="UP000009047">
    <property type="component" value="Chromosome"/>
</dbReference>
<dbReference type="AlphaFoldDB" id="E1QMD7"/>
<evidence type="ECO:0000313" key="2">
    <source>
        <dbReference type="Proteomes" id="UP000009047"/>
    </source>
</evidence>
<dbReference type="STRING" id="644282.Deba_2826"/>
<dbReference type="eggNOG" id="ENOG502ZCYN">
    <property type="taxonomic scope" value="Bacteria"/>
</dbReference>
<gene>
    <name evidence="1" type="ordered locus">Deba_2826</name>
</gene>
<keyword evidence="2" id="KW-1185">Reference proteome</keyword>
<dbReference type="Gene3D" id="1.25.40.10">
    <property type="entry name" value="Tetratricopeptide repeat domain"/>
    <property type="match status" value="1"/>
</dbReference>
<dbReference type="SUPFAM" id="SSF48452">
    <property type="entry name" value="TPR-like"/>
    <property type="match status" value="1"/>
</dbReference>
<proteinExistence type="predicted"/>